<evidence type="ECO:0000313" key="4">
    <source>
        <dbReference type="Proteomes" id="UP000014680"/>
    </source>
</evidence>
<evidence type="ECO:0000313" key="3">
    <source>
        <dbReference type="EMBL" id="ELP87276.1"/>
    </source>
</evidence>
<dbReference type="EC" id="3.1.3.16" evidence="3"/>
<dbReference type="Gene3D" id="3.60.40.10">
    <property type="entry name" value="PPM-type phosphatase domain"/>
    <property type="match status" value="1"/>
</dbReference>
<dbReference type="PANTHER" id="PTHR13832:SF854">
    <property type="entry name" value="PROTEIN PHOSPHATASE 2C-RELATED PROTEIN"/>
    <property type="match status" value="1"/>
</dbReference>
<dbReference type="EMBL" id="KB206860">
    <property type="protein sequence ID" value="ELP87276.1"/>
    <property type="molecule type" value="Genomic_DNA"/>
</dbReference>
<dbReference type="InterPro" id="IPR015655">
    <property type="entry name" value="PP2C"/>
</dbReference>
<feature type="compositionally biased region" description="Basic residues" evidence="1">
    <location>
        <begin position="219"/>
        <end position="233"/>
    </location>
</feature>
<dbReference type="OrthoDB" id="420076at2759"/>
<keyword evidence="3" id="KW-0378">Hydrolase</keyword>
<feature type="compositionally biased region" description="Basic and acidic residues" evidence="1">
    <location>
        <begin position="234"/>
        <end position="257"/>
    </location>
</feature>
<sequence>MENPIIPIVEDVTTQNGDNAEVIQNLQDEPEVKRKQLNKRKPLRKAKKAKGGEEKTEQKNKGETLDDHQQNLPKKNEMPEPPFVTEKCEKVENVETIETDDKTTLEEKIEKVENETIEEPPQLTLDTQESPEPEVKRKQLNKRKPLHKAKKTKKIEEMKEEHNDVIDTPAEHQESVPEHVECPVEQVTPDRTEDKVDHFNVEPAVVDNGLGEEPEVKRKQLNKRKPLHKAKKTKQIEDTTKEVKEVIQQGEEQHESQMESPLQTLSTEHIDGNEKVETAVTQIVEDVNVQHNENDVTVQRVQDTFDELEVKEKPRKQLTRKPLHKTKKAKIAEEKADIPEGVLDQHETPSEHVEQALLVEPQVTSELVEKPVDEKHDDDGKLEKGEKPKKKKKTKKTKKQVKEVLPTFPAGGANTYLRYISDEDCNLSGLRRGKKGLIGDNYFDMKKGNLTAEEMMEDEHYCALAFNGDEHKNFFGIFDGYSGVQAAFETKKILPGILEDLLKENYESKDLLEKCFERVDKKLMEKDELDCIGCTCTIVYVWEEDGEMYVQSGNVGDSTCFVKKFNGSTPEIITLSQDHKVSSPCEQKRIVKSGIAMVEGQRRICGVSVARSLANKFVKSQNLGMIGTPYISPVVMLEKGDEIIMSSDGIWDVTSPEIAFQLLEENEFEKGARNIIDHSIKVSECRDNLTVIAVKVL</sequence>
<dbReference type="InterPro" id="IPR036457">
    <property type="entry name" value="PPM-type-like_dom_sf"/>
</dbReference>
<evidence type="ECO:0000256" key="1">
    <source>
        <dbReference type="SAM" id="MobiDB-lite"/>
    </source>
</evidence>
<protein>
    <submittedName>
        <fullName evidence="3">Kinase associated protein phosphatase, putative</fullName>
        <ecNumber evidence="3">3.1.3.16</ecNumber>
    </submittedName>
</protein>
<feature type="region of interest" description="Disordered" evidence="1">
    <location>
        <begin position="362"/>
        <end position="400"/>
    </location>
</feature>
<feature type="compositionally biased region" description="Basic and acidic residues" evidence="1">
    <location>
        <begin position="86"/>
        <end position="114"/>
    </location>
</feature>
<dbReference type="SUPFAM" id="SSF81606">
    <property type="entry name" value="PP2C-like"/>
    <property type="match status" value="1"/>
</dbReference>
<keyword evidence="3" id="KW-0808">Transferase</keyword>
<dbReference type="GeneID" id="14886262"/>
<feature type="compositionally biased region" description="Basic residues" evidence="1">
    <location>
        <begin position="35"/>
        <end position="49"/>
    </location>
</feature>
<keyword evidence="4" id="KW-1185">Reference proteome</keyword>
<dbReference type="SMART" id="SM00332">
    <property type="entry name" value="PP2Cc"/>
    <property type="match status" value="1"/>
</dbReference>
<dbReference type="RefSeq" id="XP_004254047.1">
    <property type="nucleotide sequence ID" value="XM_004253999.1"/>
</dbReference>
<dbReference type="InterPro" id="IPR001932">
    <property type="entry name" value="PPM-type_phosphatase-like_dom"/>
</dbReference>
<feature type="compositionally biased region" description="Basic and acidic residues" evidence="1">
    <location>
        <begin position="367"/>
        <end position="386"/>
    </location>
</feature>
<dbReference type="SMR" id="A0A0A1U616"/>
<gene>
    <name evidence="3" type="ORF">EIN_095130</name>
</gene>
<dbReference type="AlphaFoldDB" id="A0A0A1U616"/>
<dbReference type="GO" id="GO:0016301">
    <property type="term" value="F:kinase activity"/>
    <property type="evidence" value="ECO:0007669"/>
    <property type="project" value="UniProtKB-KW"/>
</dbReference>
<organism evidence="3 4">
    <name type="scientific">Entamoeba invadens IP1</name>
    <dbReference type="NCBI Taxonomy" id="370355"/>
    <lineage>
        <taxon>Eukaryota</taxon>
        <taxon>Amoebozoa</taxon>
        <taxon>Evosea</taxon>
        <taxon>Archamoebae</taxon>
        <taxon>Mastigamoebida</taxon>
        <taxon>Entamoebidae</taxon>
        <taxon>Entamoeba</taxon>
    </lineage>
</organism>
<dbReference type="Pfam" id="PF00481">
    <property type="entry name" value="PP2C"/>
    <property type="match status" value="1"/>
</dbReference>
<feature type="region of interest" description="Disordered" evidence="1">
    <location>
        <begin position="202"/>
        <end position="263"/>
    </location>
</feature>
<dbReference type="KEGG" id="eiv:EIN_095130"/>
<name>A0A0A1U616_ENTIV</name>
<feature type="domain" description="PPM-type phosphatase" evidence="2">
    <location>
        <begin position="439"/>
        <end position="696"/>
    </location>
</feature>
<evidence type="ECO:0000259" key="2">
    <source>
        <dbReference type="PROSITE" id="PS51746"/>
    </source>
</evidence>
<feature type="compositionally biased region" description="Basic and acidic residues" evidence="1">
    <location>
        <begin position="50"/>
        <end position="78"/>
    </location>
</feature>
<dbReference type="PROSITE" id="PS51746">
    <property type="entry name" value="PPM_2"/>
    <property type="match status" value="1"/>
</dbReference>
<proteinExistence type="predicted"/>
<dbReference type="CDD" id="cd00143">
    <property type="entry name" value="PP2Cc"/>
    <property type="match status" value="1"/>
</dbReference>
<feature type="region of interest" description="Disordered" evidence="1">
    <location>
        <begin position="24"/>
        <end position="162"/>
    </location>
</feature>
<accession>A0A0A1U616</accession>
<keyword evidence="3" id="KW-0418">Kinase</keyword>
<dbReference type="Proteomes" id="UP000014680">
    <property type="component" value="Unassembled WGS sequence"/>
</dbReference>
<dbReference type="PANTHER" id="PTHR13832">
    <property type="entry name" value="PROTEIN PHOSPHATASE 2C"/>
    <property type="match status" value="1"/>
</dbReference>
<dbReference type="GO" id="GO:0004722">
    <property type="term" value="F:protein serine/threonine phosphatase activity"/>
    <property type="evidence" value="ECO:0007669"/>
    <property type="project" value="UniProtKB-EC"/>
</dbReference>
<feature type="compositionally biased region" description="Basic residues" evidence="1">
    <location>
        <begin position="387"/>
        <end position="399"/>
    </location>
</feature>
<feature type="compositionally biased region" description="Basic residues" evidence="1">
    <location>
        <begin position="138"/>
        <end position="153"/>
    </location>
</feature>
<reference evidence="3 4" key="1">
    <citation type="submission" date="2012-10" db="EMBL/GenBank/DDBJ databases">
        <authorList>
            <person name="Zafar N."/>
            <person name="Inman J."/>
            <person name="Hall N."/>
            <person name="Lorenzi H."/>
            <person name="Caler E."/>
        </authorList>
    </citation>
    <scope>NUCLEOTIDE SEQUENCE [LARGE SCALE GENOMIC DNA]</scope>
    <source>
        <strain evidence="3 4">IP1</strain>
    </source>
</reference>
<dbReference type="VEuPathDB" id="AmoebaDB:EIN_095130"/>